<dbReference type="KEGG" id="mou:OU421_03960"/>
<keyword evidence="1" id="KW-0472">Membrane</keyword>
<feature type="transmembrane region" description="Helical" evidence="1">
    <location>
        <begin position="7"/>
        <end position="28"/>
    </location>
</feature>
<feature type="transmembrane region" description="Helical" evidence="1">
    <location>
        <begin position="147"/>
        <end position="169"/>
    </location>
</feature>
<evidence type="ECO:0000259" key="2">
    <source>
        <dbReference type="Pfam" id="PF13360"/>
    </source>
</evidence>
<feature type="transmembrane region" description="Helical" evidence="1">
    <location>
        <begin position="115"/>
        <end position="135"/>
    </location>
</feature>
<keyword evidence="4" id="KW-1185">Reference proteome</keyword>
<dbReference type="GeneID" id="76834228"/>
<dbReference type="RefSeq" id="WP_268187312.1">
    <property type="nucleotide sequence ID" value="NZ_CP113361.1"/>
</dbReference>
<dbReference type="SUPFAM" id="SSF101898">
    <property type="entry name" value="NHL repeat"/>
    <property type="match status" value="1"/>
</dbReference>
<feature type="transmembrane region" description="Helical" evidence="1">
    <location>
        <begin position="77"/>
        <end position="95"/>
    </location>
</feature>
<dbReference type="AlphaFoldDB" id="A0A9X9T8C7"/>
<gene>
    <name evidence="3" type="ORF">OU421_03960</name>
</gene>
<protein>
    <submittedName>
        <fullName evidence="3">PQQ-binding-like beta-propeller repeat protein</fullName>
    </submittedName>
</protein>
<keyword evidence="1" id="KW-1133">Transmembrane helix</keyword>
<evidence type="ECO:0000256" key="1">
    <source>
        <dbReference type="SAM" id="Phobius"/>
    </source>
</evidence>
<name>A0A9X9T8C7_METOG</name>
<dbReference type="Pfam" id="PF13360">
    <property type="entry name" value="PQQ_2"/>
    <property type="match status" value="1"/>
</dbReference>
<organism evidence="3 4">
    <name type="scientific">Methanogenium organophilum</name>
    <dbReference type="NCBI Taxonomy" id="2199"/>
    <lineage>
        <taxon>Archaea</taxon>
        <taxon>Methanobacteriati</taxon>
        <taxon>Methanobacteriota</taxon>
        <taxon>Stenosarchaea group</taxon>
        <taxon>Methanomicrobia</taxon>
        <taxon>Methanomicrobiales</taxon>
        <taxon>Methanomicrobiaceae</taxon>
        <taxon>Methanogenium</taxon>
    </lineage>
</organism>
<dbReference type="PANTHER" id="PTHR42754">
    <property type="entry name" value="ENDOGLUCANASE"/>
    <property type="match status" value="1"/>
</dbReference>
<dbReference type="PANTHER" id="PTHR42754:SF1">
    <property type="entry name" value="LIPOPROTEIN"/>
    <property type="match status" value="1"/>
</dbReference>
<feature type="transmembrane region" description="Helical" evidence="1">
    <location>
        <begin position="48"/>
        <end position="70"/>
    </location>
</feature>
<sequence length="542" mass="57396">MTDNHPAIYSAAVGISAGAIVTGIILLFSKGWMRLNSYNQTILGIGIIHMYASLLLVLFFAGCCIPFILYNSSRRTILLHAALTGLIAAGVARILPFVGRPAYLISSLLSTIPQLLIILACGLLVVVFGGLFASFIRKDEEQGFAPLIPLAIVTIAVIILPLLLVPAGISTGIIPPTSYDTATPVSSHGSSMSVVAYRSAVYDPPTDLWVLKLSPEGAIEWEQTVDISTYDRADALTESPAGYAIAATESGQEYLTVHLVRFDSVGAYTRLPGTNIEFSPVTSIVPAPDDGFLLATETPEIMHITTTGETLWRKSLANGSQGMAPVSLLARDDGTFVAAWADQTACLDANGTMLWDVSPDAIGSGPSLAILTEADNGGVLVCTEGKHIRANNQYMVYPVVVCLSADGTVMWDQSFGSGIADTLLGVWQNGTGHTILYRTITFPKNLWGNVVHAYTSHLISLSDDGTVTGFQEIPDSGGDVIPSLYGGFLSLDTGESTITGTGYNAGGQELWTREYDVQANPYSLRGIGTTDGGYLIAVSSPS</sequence>
<evidence type="ECO:0000313" key="3">
    <source>
        <dbReference type="EMBL" id="WAI02034.1"/>
    </source>
</evidence>
<dbReference type="Proteomes" id="UP001163096">
    <property type="component" value="Chromosome"/>
</dbReference>
<dbReference type="EMBL" id="CP113361">
    <property type="protein sequence ID" value="WAI02034.1"/>
    <property type="molecule type" value="Genomic_DNA"/>
</dbReference>
<proteinExistence type="predicted"/>
<evidence type="ECO:0000313" key="4">
    <source>
        <dbReference type="Proteomes" id="UP001163096"/>
    </source>
</evidence>
<feature type="domain" description="Pyrrolo-quinoline quinone repeat" evidence="2">
    <location>
        <begin position="280"/>
        <end position="358"/>
    </location>
</feature>
<dbReference type="InterPro" id="IPR002372">
    <property type="entry name" value="PQQ_rpt_dom"/>
</dbReference>
<reference evidence="3" key="1">
    <citation type="submission" date="2022-11" db="EMBL/GenBank/DDBJ databases">
        <title>Complete genome sequence of Methanogenium organophilum DSM 3596.</title>
        <authorList>
            <person name="Chen S.-C."/>
            <person name="Lai S.-J."/>
            <person name="You Y.-T."/>
        </authorList>
    </citation>
    <scope>NUCLEOTIDE SEQUENCE</scope>
    <source>
        <strain evidence="3">DSM 3596</strain>
    </source>
</reference>
<keyword evidence="1" id="KW-0812">Transmembrane</keyword>
<accession>A0A9X9T8C7</accession>